<gene>
    <name evidence="3" type="ORF">E6G98_11770</name>
</gene>
<dbReference type="PANTHER" id="PTHR13847:SF287">
    <property type="entry name" value="FAD-DEPENDENT OXIDOREDUCTASE DOMAIN-CONTAINING PROTEIN 1"/>
    <property type="match status" value="1"/>
</dbReference>
<dbReference type="Gene3D" id="3.50.50.60">
    <property type="entry name" value="FAD/NAD(P)-binding domain"/>
    <property type="match status" value="1"/>
</dbReference>
<evidence type="ECO:0000313" key="3">
    <source>
        <dbReference type="EMBL" id="TMJ08622.1"/>
    </source>
</evidence>
<dbReference type="EMBL" id="VBAI01000185">
    <property type="protein sequence ID" value="TMJ08622.1"/>
    <property type="molecule type" value="Genomic_DNA"/>
</dbReference>
<proteinExistence type="predicted"/>
<accession>A0A537LKY0</accession>
<dbReference type="AlphaFoldDB" id="A0A537LKY0"/>
<dbReference type="Proteomes" id="UP000315217">
    <property type="component" value="Unassembled WGS sequence"/>
</dbReference>
<dbReference type="PROSITE" id="PS51257">
    <property type="entry name" value="PROKAR_LIPOPROTEIN"/>
    <property type="match status" value="1"/>
</dbReference>
<dbReference type="SUPFAM" id="SSF51905">
    <property type="entry name" value="FAD/NAD(P)-binding domain"/>
    <property type="match status" value="1"/>
</dbReference>
<feature type="domain" description="FAD dependent oxidoreductase" evidence="2">
    <location>
        <begin position="6"/>
        <end position="72"/>
    </location>
</feature>
<reference evidence="3 4" key="1">
    <citation type="journal article" date="2019" name="Nat. Microbiol.">
        <title>Mediterranean grassland soil C-N compound turnover is dependent on rainfall and depth, and is mediated by genomically divergent microorganisms.</title>
        <authorList>
            <person name="Diamond S."/>
            <person name="Andeer P.F."/>
            <person name="Li Z."/>
            <person name="Crits-Christoph A."/>
            <person name="Burstein D."/>
            <person name="Anantharaman K."/>
            <person name="Lane K.R."/>
            <person name="Thomas B.C."/>
            <person name="Pan C."/>
            <person name="Northen T.R."/>
            <person name="Banfield J.F."/>
        </authorList>
    </citation>
    <scope>NUCLEOTIDE SEQUENCE [LARGE SCALE GENOMIC DNA]</scope>
    <source>
        <strain evidence="3">NP_1</strain>
    </source>
</reference>
<dbReference type="InterPro" id="IPR036188">
    <property type="entry name" value="FAD/NAD-bd_sf"/>
</dbReference>
<sequence length="80" mass="8247">MMRSADVVVIGAGIIGCSAAYFLAADGHRVVIVDRGEVASGTAAASGGWIIIHDKETPAGVALALESRRLYTLTVASYLL</sequence>
<organism evidence="3 4">
    <name type="scientific">Candidatus Segetimicrobium genomatis</name>
    <dbReference type="NCBI Taxonomy" id="2569760"/>
    <lineage>
        <taxon>Bacteria</taxon>
        <taxon>Bacillati</taxon>
        <taxon>Candidatus Sysuimicrobiota</taxon>
        <taxon>Candidatus Sysuimicrobiia</taxon>
        <taxon>Candidatus Sysuimicrobiales</taxon>
        <taxon>Candidatus Segetimicrobiaceae</taxon>
        <taxon>Candidatus Segetimicrobium</taxon>
    </lineage>
</organism>
<comment type="caution">
    <text evidence="3">The sequence shown here is derived from an EMBL/GenBank/DDBJ whole genome shotgun (WGS) entry which is preliminary data.</text>
</comment>
<protein>
    <submittedName>
        <fullName evidence="3">FAD-binding oxidoreductase</fullName>
    </submittedName>
</protein>
<name>A0A537LKY0_9BACT</name>
<dbReference type="Pfam" id="PF01266">
    <property type="entry name" value="DAO"/>
    <property type="match status" value="1"/>
</dbReference>
<dbReference type="InterPro" id="IPR006076">
    <property type="entry name" value="FAD-dep_OxRdtase"/>
</dbReference>
<evidence type="ECO:0000259" key="2">
    <source>
        <dbReference type="Pfam" id="PF01266"/>
    </source>
</evidence>
<dbReference type="GO" id="GO:0016491">
    <property type="term" value="F:oxidoreductase activity"/>
    <property type="evidence" value="ECO:0007669"/>
    <property type="project" value="UniProtKB-KW"/>
</dbReference>
<evidence type="ECO:0000256" key="1">
    <source>
        <dbReference type="ARBA" id="ARBA00023002"/>
    </source>
</evidence>
<dbReference type="GO" id="GO:0005737">
    <property type="term" value="C:cytoplasm"/>
    <property type="evidence" value="ECO:0007669"/>
    <property type="project" value="TreeGrafter"/>
</dbReference>
<keyword evidence="1" id="KW-0560">Oxidoreductase</keyword>
<dbReference type="PANTHER" id="PTHR13847">
    <property type="entry name" value="SARCOSINE DEHYDROGENASE-RELATED"/>
    <property type="match status" value="1"/>
</dbReference>
<evidence type="ECO:0000313" key="4">
    <source>
        <dbReference type="Proteomes" id="UP000315217"/>
    </source>
</evidence>